<keyword evidence="9" id="KW-1185">Reference proteome</keyword>
<keyword evidence="5 7" id="KW-0456">Lyase</keyword>
<dbReference type="PANTHER" id="PTHR30518">
    <property type="entry name" value="ENDOLYTIC MUREIN TRANSGLYCOSYLASE"/>
    <property type="match status" value="1"/>
</dbReference>
<dbReference type="PANTHER" id="PTHR30518:SF2">
    <property type="entry name" value="ENDOLYTIC MUREIN TRANSGLYCOSYLASE"/>
    <property type="match status" value="1"/>
</dbReference>
<evidence type="ECO:0000256" key="4">
    <source>
        <dbReference type="ARBA" id="ARBA00023136"/>
    </source>
</evidence>
<evidence type="ECO:0000256" key="2">
    <source>
        <dbReference type="ARBA" id="ARBA00022692"/>
    </source>
</evidence>
<gene>
    <name evidence="7" type="primary">mltG</name>
    <name evidence="8" type="ORF">SAMN05421791_11516</name>
</gene>
<feature type="transmembrane region" description="Helical" evidence="7">
    <location>
        <begin position="32"/>
        <end position="50"/>
    </location>
</feature>
<accession>A0A1G7V6R5</accession>
<dbReference type="EMBL" id="FNCK01000015">
    <property type="protein sequence ID" value="SDG55407.1"/>
    <property type="molecule type" value="Genomic_DNA"/>
</dbReference>
<comment type="similarity">
    <text evidence="7">Belongs to the transglycosylase MltG family.</text>
</comment>
<comment type="function">
    <text evidence="7">Functions as a peptidoglycan terminase that cleaves nascent peptidoglycan strands endolytically to terminate their elongation.</text>
</comment>
<evidence type="ECO:0000313" key="9">
    <source>
        <dbReference type="Proteomes" id="UP000199708"/>
    </source>
</evidence>
<reference evidence="8 9" key="1">
    <citation type="submission" date="2016-10" db="EMBL/GenBank/DDBJ databases">
        <authorList>
            <person name="de Groot N.N."/>
        </authorList>
    </citation>
    <scope>NUCLEOTIDE SEQUENCE [LARGE SCALE GENOMIC DNA]</scope>
    <source>
        <strain evidence="8 9">ATCC BAA-466</strain>
    </source>
</reference>
<dbReference type="CDD" id="cd08010">
    <property type="entry name" value="MltG_like"/>
    <property type="match status" value="1"/>
</dbReference>
<organism evidence="8 9">
    <name type="scientific">Facklamia miroungae</name>
    <dbReference type="NCBI Taxonomy" id="120956"/>
    <lineage>
        <taxon>Bacteria</taxon>
        <taxon>Bacillati</taxon>
        <taxon>Bacillota</taxon>
        <taxon>Bacilli</taxon>
        <taxon>Lactobacillales</taxon>
        <taxon>Aerococcaceae</taxon>
        <taxon>Facklamia</taxon>
    </lineage>
</organism>
<dbReference type="Gene3D" id="3.30.160.60">
    <property type="entry name" value="Classic Zinc Finger"/>
    <property type="match status" value="1"/>
</dbReference>
<keyword evidence="4 7" id="KW-0472">Membrane</keyword>
<dbReference type="GO" id="GO:0005886">
    <property type="term" value="C:plasma membrane"/>
    <property type="evidence" value="ECO:0007669"/>
    <property type="project" value="UniProtKB-SubCell"/>
</dbReference>
<dbReference type="NCBIfam" id="TIGR00247">
    <property type="entry name" value="endolytic transglycosylase MltG"/>
    <property type="match status" value="1"/>
</dbReference>
<evidence type="ECO:0000256" key="1">
    <source>
        <dbReference type="ARBA" id="ARBA00022475"/>
    </source>
</evidence>
<evidence type="ECO:0000256" key="3">
    <source>
        <dbReference type="ARBA" id="ARBA00022989"/>
    </source>
</evidence>
<comment type="catalytic activity">
    <reaction evidence="7">
        <text>a peptidoglycan chain = a peptidoglycan chain with N-acetyl-1,6-anhydromuramyl-[peptide] at the reducing end + a peptidoglycan chain with N-acetylglucosamine at the non-reducing end.</text>
        <dbReference type="EC" id="4.2.2.29"/>
    </reaction>
</comment>
<dbReference type="Pfam" id="PF02618">
    <property type="entry name" value="YceG"/>
    <property type="match status" value="1"/>
</dbReference>
<dbReference type="AlphaFoldDB" id="A0A1G7V6R5"/>
<evidence type="ECO:0000313" key="8">
    <source>
        <dbReference type="EMBL" id="SDG55407.1"/>
    </source>
</evidence>
<keyword evidence="2 7" id="KW-0812">Transmembrane</keyword>
<dbReference type="Proteomes" id="UP000199708">
    <property type="component" value="Unassembled WGS sequence"/>
</dbReference>
<keyword evidence="1 7" id="KW-1003">Cell membrane</keyword>
<keyword evidence="3 7" id="KW-1133">Transmembrane helix</keyword>
<dbReference type="EC" id="4.2.2.29" evidence="7"/>
<comment type="subcellular location">
    <subcellularLocation>
        <location evidence="7">Cell membrane</location>
        <topology evidence="7">Single-pass membrane protein</topology>
    </subcellularLocation>
</comment>
<dbReference type="STRING" id="120956.SAMN05421791_11516"/>
<evidence type="ECO:0000256" key="6">
    <source>
        <dbReference type="ARBA" id="ARBA00023316"/>
    </source>
</evidence>
<dbReference type="RefSeq" id="WP_090290489.1">
    <property type="nucleotide sequence ID" value="NZ_FNCK01000015.1"/>
</dbReference>
<dbReference type="OrthoDB" id="9814591at2"/>
<dbReference type="GO" id="GO:0009252">
    <property type="term" value="P:peptidoglycan biosynthetic process"/>
    <property type="evidence" value="ECO:0007669"/>
    <property type="project" value="UniProtKB-UniRule"/>
</dbReference>
<evidence type="ECO:0000256" key="7">
    <source>
        <dbReference type="HAMAP-Rule" id="MF_02065"/>
    </source>
</evidence>
<evidence type="ECO:0000256" key="5">
    <source>
        <dbReference type="ARBA" id="ARBA00023239"/>
    </source>
</evidence>
<dbReference type="GO" id="GO:0071555">
    <property type="term" value="P:cell wall organization"/>
    <property type="evidence" value="ECO:0007669"/>
    <property type="project" value="UniProtKB-KW"/>
</dbReference>
<dbReference type="InterPro" id="IPR003770">
    <property type="entry name" value="MLTG-like"/>
</dbReference>
<feature type="site" description="Important for catalytic activity" evidence="7">
    <location>
        <position position="262"/>
    </location>
</feature>
<dbReference type="HAMAP" id="MF_02065">
    <property type="entry name" value="MltG"/>
    <property type="match status" value="1"/>
</dbReference>
<keyword evidence="6 7" id="KW-0961">Cell wall biogenesis/degradation</keyword>
<sequence>MKIDWNKVQEEAKVNETIHVKEMLWTNRVIKIILWVFLVILIVGVSFTYWKLEKDLGPVDANNSQAIEVTIPIGSTSSDIAQILEDEKLVHNSQVFNLFMKFKGASDFQAGHYQLKPNMNAEQLIATLKEGGEPIQEDIDTTLTIVEGMQLTEIAQVIAEQTPIDAQTFMERAESEDLFEELLGRFPSLIQPLSEIEGLKYRLEGYLFPATYDYIAGMTADDLIINMVGKTNLEYQKLQDDLTNTTLSYHQILSLASIVEREASTDEDRALVAGVFLNRLNVDMPLQSDITVIYALGEHKELVTYDDLEVDSPYNTYQNSGIPIGPINSPSLSSIMATIYPTYSDYYYFVADMNTGEIYYSATEAEHNALVEQYVQPFFDEAAKEASGESTETGQE</sequence>
<protein>
    <recommendedName>
        <fullName evidence="7">Endolytic murein transglycosylase</fullName>
        <ecNumber evidence="7">4.2.2.29</ecNumber>
    </recommendedName>
    <alternativeName>
        <fullName evidence="7">Peptidoglycan lytic transglycosylase</fullName>
    </alternativeName>
    <alternativeName>
        <fullName evidence="7">Peptidoglycan polymerization terminase</fullName>
    </alternativeName>
</protein>
<name>A0A1G7V6R5_9LACT</name>
<dbReference type="Gene3D" id="3.30.1490.480">
    <property type="entry name" value="Endolytic murein transglycosylase"/>
    <property type="match status" value="1"/>
</dbReference>
<dbReference type="GO" id="GO:0008932">
    <property type="term" value="F:lytic endotransglycosylase activity"/>
    <property type="evidence" value="ECO:0007669"/>
    <property type="project" value="UniProtKB-UniRule"/>
</dbReference>
<proteinExistence type="inferred from homology"/>